<dbReference type="InterPro" id="IPR058240">
    <property type="entry name" value="rSAM_sf"/>
</dbReference>
<dbReference type="AlphaFoldDB" id="A0A0F9BPW7"/>
<dbReference type="Gene3D" id="3.20.20.70">
    <property type="entry name" value="Aldolase class I"/>
    <property type="match status" value="1"/>
</dbReference>
<comment type="caution">
    <text evidence="1">The sequence shown here is derived from an EMBL/GenBank/DDBJ whole genome shotgun (WGS) entry which is preliminary data.</text>
</comment>
<sequence length="228" mass="26400">MPQDVMEQMCIYLNSQRPQLNELKLWGGEPLEHTEAVKYILGHARPRKFTITTNGLNLTPEMYEWLKYHAVEIALSWDGTEESQNSGRQNSYSRLMDKIPLWSELIALNGGQVLKTVSIPDNLYADVEEIYHAGFERCFLNFFRPYGASYELEDIKALEHEYHRVIKDFNSQPNFTLTDVQRYQELWKEQQNNLFMPHCGINANGIAIGPDGMIYPCDDGVLLGEEYI</sequence>
<evidence type="ECO:0000313" key="1">
    <source>
        <dbReference type="EMBL" id="KKK86401.1"/>
    </source>
</evidence>
<organism evidence="1">
    <name type="scientific">marine sediment metagenome</name>
    <dbReference type="NCBI Taxonomy" id="412755"/>
    <lineage>
        <taxon>unclassified sequences</taxon>
        <taxon>metagenomes</taxon>
        <taxon>ecological metagenomes</taxon>
    </lineage>
</organism>
<name>A0A0F9BPW7_9ZZZZ</name>
<dbReference type="PANTHER" id="PTHR43273">
    <property type="entry name" value="ANAEROBIC SULFATASE-MATURATING ENZYME HOMOLOG ASLB-RELATED"/>
    <property type="match status" value="1"/>
</dbReference>
<reference evidence="1" key="1">
    <citation type="journal article" date="2015" name="Nature">
        <title>Complex archaea that bridge the gap between prokaryotes and eukaryotes.</title>
        <authorList>
            <person name="Spang A."/>
            <person name="Saw J.H."/>
            <person name="Jorgensen S.L."/>
            <person name="Zaremba-Niedzwiedzka K."/>
            <person name="Martijn J."/>
            <person name="Lind A.E."/>
            <person name="van Eijk R."/>
            <person name="Schleper C."/>
            <person name="Guy L."/>
            <person name="Ettema T.J."/>
        </authorList>
    </citation>
    <scope>NUCLEOTIDE SEQUENCE</scope>
</reference>
<dbReference type="SUPFAM" id="SSF102114">
    <property type="entry name" value="Radical SAM enzymes"/>
    <property type="match status" value="1"/>
</dbReference>
<evidence type="ECO:0008006" key="2">
    <source>
        <dbReference type="Google" id="ProtNLM"/>
    </source>
</evidence>
<dbReference type="PANTHER" id="PTHR43273:SF8">
    <property type="entry name" value="RADICAL SAM DOMAIN PROTEIN"/>
    <property type="match status" value="1"/>
</dbReference>
<dbReference type="InterPro" id="IPR013785">
    <property type="entry name" value="Aldolase_TIM"/>
</dbReference>
<accession>A0A0F9BPW7</accession>
<protein>
    <recommendedName>
        <fullName evidence="2">Radical SAM core domain-containing protein</fullName>
    </recommendedName>
</protein>
<dbReference type="GO" id="GO:0016491">
    <property type="term" value="F:oxidoreductase activity"/>
    <property type="evidence" value="ECO:0007669"/>
    <property type="project" value="InterPro"/>
</dbReference>
<dbReference type="EMBL" id="LAZR01050863">
    <property type="protein sequence ID" value="KKK86401.1"/>
    <property type="molecule type" value="Genomic_DNA"/>
</dbReference>
<proteinExistence type="predicted"/>
<gene>
    <name evidence="1" type="ORF">LCGC14_2763620</name>
</gene>
<feature type="non-terminal residue" evidence="1">
    <location>
        <position position="228"/>
    </location>
</feature>
<dbReference type="InterPro" id="IPR023867">
    <property type="entry name" value="Sulphatase_maturase_rSAM"/>
</dbReference>